<dbReference type="InterPro" id="IPR018181">
    <property type="entry name" value="Heat_shock_70_CS"/>
</dbReference>
<evidence type="ECO:0000256" key="1">
    <source>
        <dbReference type="ARBA" id="ARBA00022741"/>
    </source>
</evidence>
<dbReference type="VEuPathDB" id="FungiDB:PC9H_007696"/>
<evidence type="ECO:0000313" key="5">
    <source>
        <dbReference type="Proteomes" id="UP000623687"/>
    </source>
</evidence>
<keyword evidence="1 3" id="KW-0547">Nucleotide-binding</keyword>
<dbReference type="AlphaFoldDB" id="A0A8H6ZYM3"/>
<dbReference type="Gene3D" id="3.90.640.10">
    <property type="entry name" value="Actin, Chain A, domain 4"/>
    <property type="match status" value="1"/>
</dbReference>
<dbReference type="FunFam" id="3.90.640.10:FF:000003">
    <property type="entry name" value="Molecular chaperone DnaK"/>
    <property type="match status" value="1"/>
</dbReference>
<dbReference type="GO" id="GO:0140662">
    <property type="term" value="F:ATP-dependent protein folding chaperone"/>
    <property type="evidence" value="ECO:0007669"/>
    <property type="project" value="InterPro"/>
</dbReference>
<dbReference type="OrthoDB" id="10588313at2759"/>
<evidence type="ECO:0000256" key="3">
    <source>
        <dbReference type="RuleBase" id="RU003322"/>
    </source>
</evidence>
<evidence type="ECO:0000256" key="2">
    <source>
        <dbReference type="ARBA" id="ARBA00022840"/>
    </source>
</evidence>
<protein>
    <submittedName>
        <fullName evidence="4">ATPase with role in protein import into the ER</fullName>
    </submittedName>
</protein>
<dbReference type="EMBL" id="JACETU010000005">
    <property type="protein sequence ID" value="KAF7428472.1"/>
    <property type="molecule type" value="Genomic_DNA"/>
</dbReference>
<dbReference type="Proteomes" id="UP000623687">
    <property type="component" value="Unassembled WGS sequence"/>
</dbReference>
<dbReference type="GO" id="GO:0005524">
    <property type="term" value="F:ATP binding"/>
    <property type="evidence" value="ECO:0007669"/>
    <property type="project" value="UniProtKB-KW"/>
</dbReference>
<dbReference type="Gene3D" id="3.30.420.40">
    <property type="match status" value="2"/>
</dbReference>
<accession>A0A8H6ZYM3</accession>
<gene>
    <name evidence="4" type="primary">KAR2_1</name>
    <name evidence="4" type="ORF">PC9H_007696</name>
</gene>
<dbReference type="Gene3D" id="2.60.34.10">
    <property type="entry name" value="Substrate Binding Domain Of DNAk, Chain A, domain 1"/>
    <property type="match status" value="1"/>
</dbReference>
<dbReference type="InterPro" id="IPR013126">
    <property type="entry name" value="Hsp_70_fam"/>
</dbReference>
<dbReference type="RefSeq" id="XP_036630844.1">
    <property type="nucleotide sequence ID" value="XM_036777224.1"/>
</dbReference>
<sequence length="667" mass="74234">MHLPPFHHVRRVPLPPRILWTRVWAIFAPICWVLLPIAIASPGFEDPGSYHGQVVGIQIGNSYSRITFQSNDTNDKNGHGQHMRTIPSWVYFGKNEIIAGDKAKQAYLVDPKNAVWNINRLLGRKTEELSHEDIERWHFQIQDRGGYPGVFIAISQTPQDVIAAIIKNLKQSAEDSLGHPVTHAVVAVPPLYLETQREAVKDAARLAGLAALRVTADSVCIGLDHGFSKTSAEYYTLVYDHGGESLDVSVLFIEDGIFEHLANVSNPHIGGRQFSDGIKAYLLEQHAWKSAMSKDVHLNPWVSARFDEEVERAKRLLSTGDEVYIQIDDFYNGKALRERLTRSKFEEISRPLLEKSLAVVKQALREARIPEGETLHQILLAGGSSNIPAVKQMLSDFLGKPVSQTALPEESSIRGTALQAAIFNSPVDDILGNFEVTPWGVSVLTHGGNMTRMILPWSITPVARNISFTTTVDNQENITIELYKGYDSVARGNKQLGQFEIHGLTPAPAGVPEIVIGVEVDAGVDQLKIGVLEQSSNRTWSTVLLPERSGQWEDALERQAVEAQSDLDHGVARRRLVVFGFLSDLVEELAEQLGSQPMKDDNVARLAEIYLDGKLWIETNKVDATTEGIVAQLIVLQKRIDPVGIVEFSKPTNDKRNDIWDREYTEL</sequence>
<dbReference type="SUPFAM" id="SSF100920">
    <property type="entry name" value="Heat shock protein 70kD (HSP70), peptide-binding domain"/>
    <property type="match status" value="1"/>
</dbReference>
<keyword evidence="2 3" id="KW-0067">ATP-binding</keyword>
<dbReference type="GeneID" id="59377514"/>
<name>A0A8H6ZYM3_PLEOS</name>
<dbReference type="PROSITE" id="PS01036">
    <property type="entry name" value="HSP70_3"/>
    <property type="match status" value="1"/>
</dbReference>
<organism evidence="4 5">
    <name type="scientific">Pleurotus ostreatus</name>
    <name type="common">Oyster mushroom</name>
    <name type="synonym">White-rot fungus</name>
    <dbReference type="NCBI Taxonomy" id="5322"/>
    <lineage>
        <taxon>Eukaryota</taxon>
        <taxon>Fungi</taxon>
        <taxon>Dikarya</taxon>
        <taxon>Basidiomycota</taxon>
        <taxon>Agaricomycotina</taxon>
        <taxon>Agaricomycetes</taxon>
        <taxon>Agaricomycetidae</taxon>
        <taxon>Agaricales</taxon>
        <taxon>Pleurotineae</taxon>
        <taxon>Pleurotaceae</taxon>
        <taxon>Pleurotus</taxon>
    </lineage>
</organism>
<comment type="similarity">
    <text evidence="3">Belongs to the heat shock protein 70 family.</text>
</comment>
<dbReference type="InterPro" id="IPR043129">
    <property type="entry name" value="ATPase_NBD"/>
</dbReference>
<dbReference type="SUPFAM" id="SSF53067">
    <property type="entry name" value="Actin-like ATPase domain"/>
    <property type="match status" value="2"/>
</dbReference>
<comment type="caution">
    <text evidence="4">The sequence shown here is derived from an EMBL/GenBank/DDBJ whole genome shotgun (WGS) entry which is preliminary data.</text>
</comment>
<dbReference type="PRINTS" id="PR00301">
    <property type="entry name" value="HEATSHOCK70"/>
</dbReference>
<proteinExistence type="inferred from homology"/>
<evidence type="ECO:0000313" key="4">
    <source>
        <dbReference type="EMBL" id="KAF7428472.1"/>
    </source>
</evidence>
<reference evidence="4" key="1">
    <citation type="submission" date="2019-07" db="EMBL/GenBank/DDBJ databases">
        <authorList>
            <person name="Palmer J.M."/>
        </authorList>
    </citation>
    <scope>NUCLEOTIDE SEQUENCE</scope>
    <source>
        <strain evidence="4">PC9</strain>
    </source>
</reference>
<dbReference type="Pfam" id="PF00012">
    <property type="entry name" value="HSP70"/>
    <property type="match status" value="1"/>
</dbReference>
<dbReference type="InterPro" id="IPR029047">
    <property type="entry name" value="HSP70_peptide-bd_sf"/>
</dbReference>
<dbReference type="PANTHER" id="PTHR19375">
    <property type="entry name" value="HEAT SHOCK PROTEIN 70KDA"/>
    <property type="match status" value="1"/>
</dbReference>
<keyword evidence="5" id="KW-1185">Reference proteome</keyword>